<dbReference type="GO" id="GO:0000155">
    <property type="term" value="F:phosphorelay sensor kinase activity"/>
    <property type="evidence" value="ECO:0007669"/>
    <property type="project" value="InterPro"/>
</dbReference>
<feature type="transmembrane region" description="Helical" evidence="10">
    <location>
        <begin position="121"/>
        <end position="139"/>
    </location>
</feature>
<dbReference type="EC" id="2.7.13.3" evidence="2"/>
<dbReference type="InterPro" id="IPR011712">
    <property type="entry name" value="Sig_transdc_His_kin_sub3_dim/P"/>
</dbReference>
<evidence type="ECO:0000256" key="10">
    <source>
        <dbReference type="SAM" id="Phobius"/>
    </source>
</evidence>
<keyword evidence="10" id="KW-0812">Transmembrane</keyword>
<keyword evidence="7" id="KW-0067">ATP-binding</keyword>
<keyword evidence="10" id="KW-1133">Transmembrane helix</keyword>
<evidence type="ECO:0000259" key="11">
    <source>
        <dbReference type="Pfam" id="PF02518"/>
    </source>
</evidence>
<evidence type="ECO:0000313" key="15">
    <source>
        <dbReference type="Proteomes" id="UP000248924"/>
    </source>
</evidence>
<dbReference type="InterPro" id="IPR050482">
    <property type="entry name" value="Sensor_HK_TwoCompSys"/>
</dbReference>
<dbReference type="InterPro" id="IPR003594">
    <property type="entry name" value="HATPase_dom"/>
</dbReference>
<feature type="transmembrane region" description="Helical" evidence="10">
    <location>
        <begin position="27"/>
        <end position="46"/>
    </location>
</feature>
<evidence type="ECO:0000256" key="1">
    <source>
        <dbReference type="ARBA" id="ARBA00000085"/>
    </source>
</evidence>
<evidence type="ECO:0000256" key="6">
    <source>
        <dbReference type="ARBA" id="ARBA00022777"/>
    </source>
</evidence>
<accession>A0A2W2ET02</accession>
<keyword evidence="10" id="KW-0472">Membrane</keyword>
<feature type="domain" description="Histidine kinase/HSP90-like ATPase" evidence="11">
    <location>
        <begin position="298"/>
        <end position="396"/>
    </location>
</feature>
<dbReference type="Pfam" id="PF23539">
    <property type="entry name" value="DUF7134"/>
    <property type="match status" value="1"/>
</dbReference>
<dbReference type="GO" id="GO:0016020">
    <property type="term" value="C:membrane"/>
    <property type="evidence" value="ECO:0007669"/>
    <property type="project" value="InterPro"/>
</dbReference>
<keyword evidence="5" id="KW-0547">Nucleotide-binding</keyword>
<dbReference type="Pfam" id="PF07730">
    <property type="entry name" value="HisKA_3"/>
    <property type="match status" value="1"/>
</dbReference>
<keyword evidence="15" id="KW-1185">Reference proteome</keyword>
<evidence type="ECO:0000256" key="7">
    <source>
        <dbReference type="ARBA" id="ARBA00022840"/>
    </source>
</evidence>
<feature type="transmembrane region" description="Helical" evidence="10">
    <location>
        <begin position="95"/>
        <end position="114"/>
    </location>
</feature>
<dbReference type="CDD" id="cd16917">
    <property type="entry name" value="HATPase_UhpB-NarQ-NarX-like"/>
    <property type="match status" value="1"/>
</dbReference>
<dbReference type="GO" id="GO:0046983">
    <property type="term" value="F:protein dimerization activity"/>
    <property type="evidence" value="ECO:0007669"/>
    <property type="project" value="InterPro"/>
</dbReference>
<evidence type="ECO:0000256" key="9">
    <source>
        <dbReference type="SAM" id="MobiDB-lite"/>
    </source>
</evidence>
<dbReference type="AlphaFoldDB" id="A0A2W2ET02"/>
<dbReference type="PANTHER" id="PTHR24421:SF10">
    <property type="entry name" value="NITRATE_NITRITE SENSOR PROTEIN NARQ"/>
    <property type="match status" value="1"/>
</dbReference>
<dbReference type="GO" id="GO:0005524">
    <property type="term" value="F:ATP binding"/>
    <property type="evidence" value="ECO:0007669"/>
    <property type="project" value="UniProtKB-KW"/>
</dbReference>
<feature type="domain" description="DUF7134" evidence="13">
    <location>
        <begin position="19"/>
        <end position="165"/>
    </location>
</feature>
<feature type="domain" description="Signal transduction histidine kinase subgroup 3 dimerisation and phosphoacceptor" evidence="12">
    <location>
        <begin position="187"/>
        <end position="252"/>
    </location>
</feature>
<evidence type="ECO:0000256" key="4">
    <source>
        <dbReference type="ARBA" id="ARBA00022679"/>
    </source>
</evidence>
<name>A0A2W2ET02_9ACTN</name>
<evidence type="ECO:0000256" key="8">
    <source>
        <dbReference type="ARBA" id="ARBA00023012"/>
    </source>
</evidence>
<comment type="caution">
    <text evidence="14">The sequence shown here is derived from an EMBL/GenBank/DDBJ whole genome shotgun (WGS) entry which is preliminary data.</text>
</comment>
<feature type="region of interest" description="Disordered" evidence="9">
    <location>
        <begin position="331"/>
        <end position="362"/>
    </location>
</feature>
<dbReference type="SUPFAM" id="SSF55874">
    <property type="entry name" value="ATPase domain of HSP90 chaperone/DNA topoisomerase II/histidine kinase"/>
    <property type="match status" value="1"/>
</dbReference>
<dbReference type="Gene3D" id="1.20.5.1930">
    <property type="match status" value="1"/>
</dbReference>
<evidence type="ECO:0000256" key="3">
    <source>
        <dbReference type="ARBA" id="ARBA00022553"/>
    </source>
</evidence>
<dbReference type="InterPro" id="IPR036890">
    <property type="entry name" value="HATPase_C_sf"/>
</dbReference>
<reference evidence="14 15" key="1">
    <citation type="submission" date="2018-01" db="EMBL/GenBank/DDBJ databases">
        <title>Draft genome sequence of Jishengella sp. NA12.</title>
        <authorList>
            <person name="Sahin N."/>
            <person name="Ay H."/>
            <person name="Saygin H."/>
        </authorList>
    </citation>
    <scope>NUCLEOTIDE SEQUENCE [LARGE SCALE GENOMIC DNA]</scope>
    <source>
        <strain evidence="14 15">NA12</strain>
    </source>
</reference>
<organism evidence="14 15">
    <name type="scientific">Micromonospora craterilacus</name>
    <dbReference type="NCBI Taxonomy" id="1655439"/>
    <lineage>
        <taxon>Bacteria</taxon>
        <taxon>Bacillati</taxon>
        <taxon>Actinomycetota</taxon>
        <taxon>Actinomycetes</taxon>
        <taxon>Micromonosporales</taxon>
        <taxon>Micromonosporaceae</taxon>
        <taxon>Micromonospora</taxon>
    </lineage>
</organism>
<keyword evidence="4" id="KW-0808">Transferase</keyword>
<evidence type="ECO:0000259" key="13">
    <source>
        <dbReference type="Pfam" id="PF23539"/>
    </source>
</evidence>
<dbReference type="Proteomes" id="UP000248924">
    <property type="component" value="Unassembled WGS sequence"/>
</dbReference>
<feature type="compositionally biased region" description="Low complexity" evidence="9">
    <location>
        <begin position="331"/>
        <end position="357"/>
    </location>
</feature>
<dbReference type="EMBL" id="POTY01000050">
    <property type="protein sequence ID" value="PZG19879.1"/>
    <property type="molecule type" value="Genomic_DNA"/>
</dbReference>
<dbReference type="PANTHER" id="PTHR24421">
    <property type="entry name" value="NITRATE/NITRITE SENSOR PROTEIN NARX-RELATED"/>
    <property type="match status" value="1"/>
</dbReference>
<dbReference type="OrthoDB" id="227596at2"/>
<evidence type="ECO:0000256" key="5">
    <source>
        <dbReference type="ARBA" id="ARBA00022741"/>
    </source>
</evidence>
<evidence type="ECO:0000313" key="14">
    <source>
        <dbReference type="EMBL" id="PZG19879.1"/>
    </source>
</evidence>
<protein>
    <recommendedName>
        <fullName evidence="2">histidine kinase</fullName>
        <ecNumber evidence="2">2.7.13.3</ecNumber>
    </recommendedName>
</protein>
<feature type="transmembrane region" description="Helical" evidence="10">
    <location>
        <begin position="145"/>
        <end position="167"/>
    </location>
</feature>
<gene>
    <name evidence="14" type="ORF">C1I95_10790</name>
</gene>
<proteinExistence type="predicted"/>
<keyword evidence="3" id="KW-0597">Phosphoprotein</keyword>
<evidence type="ECO:0000256" key="2">
    <source>
        <dbReference type="ARBA" id="ARBA00012438"/>
    </source>
</evidence>
<evidence type="ECO:0000259" key="12">
    <source>
        <dbReference type="Pfam" id="PF07730"/>
    </source>
</evidence>
<dbReference type="InterPro" id="IPR055558">
    <property type="entry name" value="DUF7134"/>
</dbReference>
<sequence length="399" mass="41331">MAGGRPGRPALDAQPWVVRLRGPLFDLGLALLIGLFGLFGTAPAGADQPGVVPPDGRAYTLVVVAALALAGRRRWPLATLAVSAGATSAFLVLGHAYGPILFSLFISVYTVAAYRPVRSAAIAAGAALVAVLVHDFVSAGTTPGLAGVVPGAAWVVVPFAVGVTVRVNREATARNRAEQSRKLADEERLRIAQEVHDVVGHGLAAIYMQAEIALHLLPKRPEQAETALTAISRTSREALDELRVTLAVVRRGDDRAPTPGLGQLDQLRDRLAGAGLPVTVEVTGEPRDLPTAVDLAGYRVAQESLTNVLRHAGSATATVRIGYTPTEVTVEVTDTGPRPGAAGARPGPVSRPGGAPATDGHGLAGMRERVAALGGEFAAGPRPEGGFRVYARLPVEPLS</sequence>
<keyword evidence="8" id="KW-0902">Two-component regulatory system</keyword>
<dbReference type="Pfam" id="PF02518">
    <property type="entry name" value="HATPase_c"/>
    <property type="match status" value="1"/>
</dbReference>
<comment type="catalytic activity">
    <reaction evidence="1">
        <text>ATP + protein L-histidine = ADP + protein N-phospho-L-histidine.</text>
        <dbReference type="EC" id="2.7.13.3"/>
    </reaction>
</comment>
<dbReference type="Gene3D" id="3.30.565.10">
    <property type="entry name" value="Histidine kinase-like ATPase, C-terminal domain"/>
    <property type="match status" value="1"/>
</dbReference>
<keyword evidence="6 14" id="KW-0418">Kinase</keyword>